<dbReference type="Pfam" id="PF14023">
    <property type="entry name" value="Bestrophin-like"/>
    <property type="match status" value="1"/>
</dbReference>
<keyword evidence="1" id="KW-0472">Membrane</keyword>
<dbReference type="InterPro" id="IPR025333">
    <property type="entry name" value="DUF4239"/>
</dbReference>
<protein>
    <recommendedName>
        <fullName evidence="4">Integral membrane protein</fullName>
    </recommendedName>
</protein>
<reference evidence="2 3" key="1">
    <citation type="submission" date="2015-06" db="EMBL/GenBank/DDBJ databases">
        <authorList>
            <person name="Hoefler B.C."/>
            <person name="Straight P.D."/>
        </authorList>
    </citation>
    <scope>NUCLEOTIDE SEQUENCE [LARGE SCALE GENOMIC DNA]</scope>
    <source>
        <strain evidence="2 3">NRRL 3427</strain>
    </source>
</reference>
<accession>A0A0L8L7Q1</accession>
<gene>
    <name evidence="2" type="ORF">ADK34_07205</name>
</gene>
<keyword evidence="1" id="KW-0812">Transmembrane</keyword>
<feature type="transmembrane region" description="Helical" evidence="1">
    <location>
        <begin position="189"/>
        <end position="210"/>
    </location>
</feature>
<evidence type="ECO:0000256" key="1">
    <source>
        <dbReference type="SAM" id="Phobius"/>
    </source>
</evidence>
<proteinExistence type="predicted"/>
<dbReference type="AlphaFoldDB" id="A0A0L8L7Q1"/>
<organism evidence="2 3">
    <name type="scientific">Streptomyces viridochromogenes</name>
    <dbReference type="NCBI Taxonomy" id="1938"/>
    <lineage>
        <taxon>Bacteria</taxon>
        <taxon>Bacillati</taxon>
        <taxon>Actinomycetota</taxon>
        <taxon>Actinomycetes</taxon>
        <taxon>Kitasatosporales</taxon>
        <taxon>Streptomycetaceae</taxon>
        <taxon>Streptomyces</taxon>
    </lineage>
</organism>
<dbReference type="Proteomes" id="UP000037023">
    <property type="component" value="Unassembled WGS sequence"/>
</dbReference>
<comment type="caution">
    <text evidence="2">The sequence shown here is derived from an EMBL/GenBank/DDBJ whole genome shotgun (WGS) entry which is preliminary data.</text>
</comment>
<sequence>MSLWLLNHFSTSTLTVVIVGGTVALAVAGSMYTRRRYPSLAEGEHNDMVGVTLGMFGAIYGIILAFVIVTLWTQLESTQTVVATEATDAALIARDAAAFPAPVRDRLDVALSGYVHGVVEKQWPLMRAGTPEYDATAGKLQAVFEVLQSYEPKTAREEVFYEEAVSHLNDVAAQRRARLTMAEQQLPPLLQLLAFGGALVLIPLTFLYGMRRRRIQILFVASVAGLIGFSLLLVLVLDRPFAGELSVSPAPYRQGALAQYWTESPDQPPTAAPAEENIP</sequence>
<feature type="transmembrane region" description="Helical" evidence="1">
    <location>
        <begin position="12"/>
        <end position="32"/>
    </location>
</feature>
<feature type="transmembrane region" description="Helical" evidence="1">
    <location>
        <begin position="217"/>
        <end position="237"/>
    </location>
</feature>
<dbReference type="RefSeq" id="WP_033212100.1">
    <property type="nucleotide sequence ID" value="NZ_LGUP01000044.1"/>
</dbReference>
<evidence type="ECO:0000313" key="2">
    <source>
        <dbReference type="EMBL" id="KOG34135.1"/>
    </source>
</evidence>
<dbReference type="OrthoDB" id="940913at2"/>
<feature type="transmembrane region" description="Helical" evidence="1">
    <location>
        <begin position="53"/>
        <end position="72"/>
    </location>
</feature>
<dbReference type="PATRIC" id="fig|1938.6.peg.1579"/>
<keyword evidence="1" id="KW-1133">Transmembrane helix</keyword>
<name>A0A0L8L7Q1_STRVR</name>
<evidence type="ECO:0000313" key="3">
    <source>
        <dbReference type="Proteomes" id="UP000037023"/>
    </source>
</evidence>
<dbReference type="EMBL" id="LGUP01000044">
    <property type="protein sequence ID" value="KOG34135.1"/>
    <property type="molecule type" value="Genomic_DNA"/>
</dbReference>
<evidence type="ECO:0008006" key="4">
    <source>
        <dbReference type="Google" id="ProtNLM"/>
    </source>
</evidence>